<comment type="similarity">
    <text evidence="1">Belongs to the peptidase S8 family.</text>
</comment>
<dbReference type="CDD" id="cd02120">
    <property type="entry name" value="PA_subtilisin_like"/>
    <property type="match status" value="1"/>
</dbReference>
<name>A0A8J5W1J4_ZIZPA</name>
<dbReference type="PANTHER" id="PTHR10795">
    <property type="entry name" value="PROPROTEIN CONVERTASE SUBTILISIN/KEXIN"/>
    <property type="match status" value="1"/>
</dbReference>
<dbReference type="EMBL" id="JAAALK010000283">
    <property type="protein sequence ID" value="KAG8070518.1"/>
    <property type="molecule type" value="Genomic_DNA"/>
</dbReference>
<feature type="domain" description="Peptidase S8/S53" evidence="4">
    <location>
        <begin position="286"/>
        <end position="457"/>
    </location>
</feature>
<proteinExistence type="inferred from homology"/>
<reference evidence="5" key="2">
    <citation type="submission" date="2021-02" db="EMBL/GenBank/DDBJ databases">
        <authorList>
            <person name="Kimball J.A."/>
            <person name="Haas M.W."/>
            <person name="Macchietto M."/>
            <person name="Kono T."/>
            <person name="Duquette J."/>
            <person name="Shao M."/>
        </authorList>
    </citation>
    <scope>NUCLEOTIDE SEQUENCE</scope>
    <source>
        <tissue evidence="5">Fresh leaf tissue</tissue>
    </source>
</reference>
<organism evidence="5 6">
    <name type="scientific">Zizania palustris</name>
    <name type="common">Northern wild rice</name>
    <dbReference type="NCBI Taxonomy" id="103762"/>
    <lineage>
        <taxon>Eukaryota</taxon>
        <taxon>Viridiplantae</taxon>
        <taxon>Streptophyta</taxon>
        <taxon>Embryophyta</taxon>
        <taxon>Tracheophyta</taxon>
        <taxon>Spermatophyta</taxon>
        <taxon>Magnoliopsida</taxon>
        <taxon>Liliopsida</taxon>
        <taxon>Poales</taxon>
        <taxon>Poaceae</taxon>
        <taxon>BOP clade</taxon>
        <taxon>Oryzoideae</taxon>
        <taxon>Oryzeae</taxon>
        <taxon>Zizaniinae</taxon>
        <taxon>Zizania</taxon>
    </lineage>
</organism>
<feature type="region of interest" description="Disordered" evidence="3">
    <location>
        <begin position="157"/>
        <end position="198"/>
    </location>
</feature>
<reference evidence="5" key="1">
    <citation type="journal article" date="2021" name="bioRxiv">
        <title>Whole Genome Assembly and Annotation of Northern Wild Rice, Zizania palustris L., Supports a Whole Genome Duplication in the Zizania Genus.</title>
        <authorList>
            <person name="Haas M."/>
            <person name="Kono T."/>
            <person name="Macchietto M."/>
            <person name="Millas R."/>
            <person name="McGilp L."/>
            <person name="Shao M."/>
            <person name="Duquette J."/>
            <person name="Hirsch C.N."/>
            <person name="Kimball J."/>
        </authorList>
    </citation>
    <scope>NUCLEOTIDE SEQUENCE</scope>
    <source>
        <tissue evidence="5">Fresh leaf tissue</tissue>
    </source>
</reference>
<dbReference type="GO" id="GO:0008236">
    <property type="term" value="F:serine-type peptidase activity"/>
    <property type="evidence" value="ECO:0007669"/>
    <property type="project" value="InterPro"/>
</dbReference>
<dbReference type="Pfam" id="PF00082">
    <property type="entry name" value="Peptidase_S8"/>
    <property type="match status" value="1"/>
</dbReference>
<gene>
    <name evidence="5" type="ORF">GUJ93_ZPchr0006g42617</name>
</gene>
<dbReference type="GO" id="GO:0006508">
    <property type="term" value="P:proteolysis"/>
    <property type="evidence" value="ECO:0007669"/>
    <property type="project" value="InterPro"/>
</dbReference>
<protein>
    <recommendedName>
        <fullName evidence="4">Peptidase S8/S53 domain-containing protein</fullName>
    </recommendedName>
</protein>
<sequence length="544" mass="59678">MPTSERVLCQTWDQYRFAPDGRHRSAQGAVSHDFWLRFCLPEVGNHHNHALQVFNNNAHKVVKDAISYARIQANNAYYKEKLGQRMSKATSSSSIYLTEEQYRSAQYGEHMVRLHGEDYDWRREPVDQMAVYSSGGGKNHGRYSMFNGVIVSRASFRTPGQDGASRANVDEAGGSGGAHDPNMGEKKHNDPTVVTSSHHDTLNSVLGRFAAMLTESQGEELASNHQPYDGIWPESQSFDDNGYGPVPARWKGECQIGATFNATTCNRKIIGAWWYSGGISDEALKDEYMSARDANGHGTHTASTIVDGQVWNVSHNQGSLGTGMAHGGAPRARVVVYKVCWGRETSDDMCGYAAILAAIDDDINDGVDVLSLSLGGLEDYLGTLHAVARGITVVFSSGNDGPTPYTVKNVMPWVLSAATINRTFHTVITLGNNNKFTGQSLYYRSMSSNEFETLVDGCNGMDTNVTCKIVLCSTPYQASTTHPPRQTFGLMINSLAKAGAKGLIFTRYPINLMETLDAYNGVMACILVDYEIARRIATYARSPR</sequence>
<keyword evidence="2" id="KW-0732">Signal</keyword>
<dbReference type="Proteomes" id="UP000729402">
    <property type="component" value="Unassembled WGS sequence"/>
</dbReference>
<keyword evidence="6" id="KW-1185">Reference proteome</keyword>
<dbReference type="InterPro" id="IPR000209">
    <property type="entry name" value="Peptidase_S8/S53_dom"/>
</dbReference>
<comment type="caution">
    <text evidence="5">The sequence shown here is derived from an EMBL/GenBank/DDBJ whole genome shotgun (WGS) entry which is preliminary data.</text>
</comment>
<evidence type="ECO:0000256" key="2">
    <source>
        <dbReference type="ARBA" id="ARBA00022729"/>
    </source>
</evidence>
<dbReference type="AlphaFoldDB" id="A0A8J5W1J4"/>
<evidence type="ECO:0000313" key="6">
    <source>
        <dbReference type="Proteomes" id="UP000729402"/>
    </source>
</evidence>
<dbReference type="OrthoDB" id="717078at2759"/>
<evidence type="ECO:0000256" key="3">
    <source>
        <dbReference type="SAM" id="MobiDB-lite"/>
    </source>
</evidence>
<evidence type="ECO:0000256" key="1">
    <source>
        <dbReference type="ARBA" id="ARBA00011073"/>
    </source>
</evidence>
<evidence type="ECO:0000259" key="4">
    <source>
        <dbReference type="Pfam" id="PF00082"/>
    </source>
</evidence>
<dbReference type="InterPro" id="IPR045051">
    <property type="entry name" value="SBT"/>
</dbReference>
<evidence type="ECO:0000313" key="5">
    <source>
        <dbReference type="EMBL" id="KAG8070518.1"/>
    </source>
</evidence>
<accession>A0A8J5W1J4</accession>